<dbReference type="InterPro" id="IPR050792">
    <property type="entry name" value="ADP-ribosylglycohydrolase"/>
</dbReference>
<dbReference type="EMBL" id="LVWI01000048">
    <property type="protein sequence ID" value="OKP85087.1"/>
    <property type="molecule type" value="Genomic_DNA"/>
</dbReference>
<dbReference type="PANTHER" id="PTHR16222:SF12">
    <property type="entry name" value="ADP-RIBOSYLGLYCOHYDROLASE-RELATED"/>
    <property type="match status" value="1"/>
</dbReference>
<proteinExistence type="predicted"/>
<dbReference type="SUPFAM" id="SSF101478">
    <property type="entry name" value="ADP-ribosylglycohydrolase"/>
    <property type="match status" value="1"/>
</dbReference>
<reference evidence="1 2" key="1">
    <citation type="submission" date="2016-03" db="EMBL/GenBank/DDBJ databases">
        <authorList>
            <person name="Sant'Anna F.H."/>
            <person name="Ambrosini A."/>
            <person name="Souza R."/>
            <person name="Bach E."/>
            <person name="Fernandes G."/>
            <person name="Balsanelli E."/>
            <person name="Baura V.A."/>
            <person name="Souza E.M."/>
            <person name="Passaglia L."/>
        </authorList>
    </citation>
    <scope>NUCLEOTIDE SEQUENCE [LARGE SCALE GENOMIC DNA]</scope>
    <source>
        <strain evidence="1 2">P26E</strain>
    </source>
</reference>
<dbReference type="PANTHER" id="PTHR16222">
    <property type="entry name" value="ADP-RIBOSYLGLYCOHYDROLASE"/>
    <property type="match status" value="1"/>
</dbReference>
<keyword evidence="2" id="KW-1185">Reference proteome</keyword>
<dbReference type="Proteomes" id="UP000186058">
    <property type="component" value="Unassembled WGS sequence"/>
</dbReference>
<accession>A0ABX3EKL9</accession>
<gene>
    <name evidence="1" type="ORF">A3844_17690</name>
</gene>
<dbReference type="Gene3D" id="1.10.4080.10">
    <property type="entry name" value="ADP-ribosylation/Crystallin J1"/>
    <property type="match status" value="1"/>
</dbReference>
<evidence type="ECO:0000313" key="1">
    <source>
        <dbReference type="EMBL" id="OKP85087.1"/>
    </source>
</evidence>
<comment type="caution">
    <text evidence="1">The sequence shown here is derived from an EMBL/GenBank/DDBJ whole genome shotgun (WGS) entry which is preliminary data.</text>
</comment>
<organism evidence="1 2">
    <name type="scientific">Paenibacillus helianthi</name>
    <dbReference type="NCBI Taxonomy" id="1349432"/>
    <lineage>
        <taxon>Bacteria</taxon>
        <taxon>Bacillati</taxon>
        <taxon>Bacillota</taxon>
        <taxon>Bacilli</taxon>
        <taxon>Bacillales</taxon>
        <taxon>Paenibacillaceae</taxon>
        <taxon>Paenibacillus</taxon>
    </lineage>
</organism>
<name>A0ABX3EKL9_9BACL</name>
<dbReference type="InterPro" id="IPR036705">
    <property type="entry name" value="Ribosyl_crysJ1_sf"/>
</dbReference>
<dbReference type="InterPro" id="IPR005502">
    <property type="entry name" value="Ribosyl_crysJ1"/>
</dbReference>
<dbReference type="Pfam" id="PF03747">
    <property type="entry name" value="ADP_ribosyl_GH"/>
    <property type="match status" value="1"/>
</dbReference>
<dbReference type="RefSeq" id="WP_074108125.1">
    <property type="nucleotide sequence ID" value="NZ_LVWI01000048.1"/>
</dbReference>
<sequence length="310" mass="32980">MALDMDRYQGCLQGLAAGDALGTTVEFKAPGTFAPLEDIVGGGVFNLQPGQWTDDTSMALCLADSLLASRGFDPADQLRRYVRWFREGYLSSTGECFDIGNATRSALMHFEASGEAWSGSEDPHAAGNGSIMRLAPVVLYYAEDPAAAIEYAALSSRTTHAAAECVDACRLMAAYILAGLQGWSKQEMLAPGAFGGWLHEGMLSGSILDIKHGSYQRKAPPEIKGSGYVVQSLEAALWAFHQSTSFEEGALLAVNLGDDADTTGAVYGQIAGAYYSLGGIPARWSDMLTLRGLISDYAGRLFMERAGSGK</sequence>
<protein>
    <submittedName>
        <fullName evidence="1">ADP-ribosylglycohydrolase</fullName>
    </submittedName>
</protein>
<evidence type="ECO:0000313" key="2">
    <source>
        <dbReference type="Proteomes" id="UP000186058"/>
    </source>
</evidence>